<organism evidence="2 3">
    <name type="scientific">Plasticicumulans lactativorans</name>
    <dbReference type="NCBI Taxonomy" id="1133106"/>
    <lineage>
        <taxon>Bacteria</taxon>
        <taxon>Pseudomonadati</taxon>
        <taxon>Pseudomonadota</taxon>
        <taxon>Gammaproteobacteria</taxon>
        <taxon>Candidatus Competibacteraceae</taxon>
        <taxon>Plasticicumulans</taxon>
    </lineage>
</organism>
<feature type="transmembrane region" description="Helical" evidence="1">
    <location>
        <begin position="27"/>
        <end position="47"/>
    </location>
</feature>
<dbReference type="EMBL" id="SLWY01000009">
    <property type="protein sequence ID" value="TCO81303.1"/>
    <property type="molecule type" value="Genomic_DNA"/>
</dbReference>
<gene>
    <name evidence="2" type="ORF">EV699_109145</name>
</gene>
<proteinExistence type="predicted"/>
<keyword evidence="1" id="KW-0812">Transmembrane</keyword>
<dbReference type="AlphaFoldDB" id="A0A4V2SD06"/>
<keyword evidence="3" id="KW-1185">Reference proteome</keyword>
<evidence type="ECO:0000313" key="3">
    <source>
        <dbReference type="Proteomes" id="UP000295765"/>
    </source>
</evidence>
<reference evidence="2 3" key="1">
    <citation type="submission" date="2019-03" db="EMBL/GenBank/DDBJ databases">
        <title>Genomic Encyclopedia of Type Strains, Phase IV (KMG-IV): sequencing the most valuable type-strain genomes for metagenomic binning, comparative biology and taxonomic classification.</title>
        <authorList>
            <person name="Goeker M."/>
        </authorList>
    </citation>
    <scope>NUCLEOTIDE SEQUENCE [LARGE SCALE GENOMIC DNA]</scope>
    <source>
        <strain evidence="2 3">DSM 25287</strain>
    </source>
</reference>
<evidence type="ECO:0000256" key="1">
    <source>
        <dbReference type="SAM" id="Phobius"/>
    </source>
</evidence>
<sequence length="116" mass="12407">MFSLILKCLLGAVAVLLIALLSKSRNFFIAGLVPLFPTFALIAHYIVGTERSAADLQVTALFGLWSLVPYAIYLLAVYALSPRLTLAPTLGLATLAWLAAAGVLLAAWTRWYPSGA</sequence>
<dbReference type="OrthoDB" id="6053681at2"/>
<evidence type="ECO:0000313" key="2">
    <source>
        <dbReference type="EMBL" id="TCO81303.1"/>
    </source>
</evidence>
<name>A0A4V2SD06_9GAMM</name>
<keyword evidence="1" id="KW-0472">Membrane</keyword>
<dbReference type="Pfam" id="PF06942">
    <property type="entry name" value="GlpM"/>
    <property type="match status" value="1"/>
</dbReference>
<feature type="transmembrane region" description="Helical" evidence="1">
    <location>
        <begin position="5"/>
        <end position="21"/>
    </location>
</feature>
<dbReference type="InterPro" id="IPR009707">
    <property type="entry name" value="GlpM/YdgC"/>
</dbReference>
<protein>
    <submittedName>
        <fullName evidence="2">Membrane protein GlpM</fullName>
    </submittedName>
</protein>
<feature type="transmembrane region" description="Helical" evidence="1">
    <location>
        <begin position="59"/>
        <end position="80"/>
    </location>
</feature>
<comment type="caution">
    <text evidence="2">The sequence shown here is derived from an EMBL/GenBank/DDBJ whole genome shotgun (WGS) entry which is preliminary data.</text>
</comment>
<feature type="transmembrane region" description="Helical" evidence="1">
    <location>
        <begin position="86"/>
        <end position="108"/>
    </location>
</feature>
<keyword evidence="1" id="KW-1133">Transmembrane helix</keyword>
<accession>A0A4V2SD06</accession>
<dbReference type="Proteomes" id="UP000295765">
    <property type="component" value="Unassembled WGS sequence"/>
</dbReference>